<accession>A0ABS5J1A5</accession>
<organism evidence="1 2">
    <name type="scientific">Chitinophaga hostae</name>
    <dbReference type="NCBI Taxonomy" id="2831022"/>
    <lineage>
        <taxon>Bacteria</taxon>
        <taxon>Pseudomonadati</taxon>
        <taxon>Bacteroidota</taxon>
        <taxon>Chitinophagia</taxon>
        <taxon>Chitinophagales</taxon>
        <taxon>Chitinophagaceae</taxon>
        <taxon>Chitinophaga</taxon>
    </lineage>
</organism>
<reference evidence="1 2" key="1">
    <citation type="submission" date="2021-04" db="EMBL/GenBank/DDBJ databases">
        <title>Chitinophaga sp. nov., isolated from the rhizosphere soil.</title>
        <authorList>
            <person name="He S."/>
        </authorList>
    </citation>
    <scope>NUCLEOTIDE SEQUENCE [LARGE SCALE GENOMIC DNA]</scope>
    <source>
        <strain evidence="1 2">2R12</strain>
    </source>
</reference>
<protein>
    <submittedName>
        <fullName evidence="1">Uncharacterized protein</fullName>
    </submittedName>
</protein>
<dbReference type="RefSeq" id="WP_211974109.1">
    <property type="nucleotide sequence ID" value="NZ_CBFHAM010000024.1"/>
</dbReference>
<dbReference type="EMBL" id="JAGTXB010000007">
    <property type="protein sequence ID" value="MBS0029013.1"/>
    <property type="molecule type" value="Genomic_DNA"/>
</dbReference>
<evidence type="ECO:0000313" key="1">
    <source>
        <dbReference type="EMBL" id="MBS0029013.1"/>
    </source>
</evidence>
<evidence type="ECO:0000313" key="2">
    <source>
        <dbReference type="Proteomes" id="UP000676386"/>
    </source>
</evidence>
<name>A0ABS5J1A5_9BACT</name>
<dbReference type="Proteomes" id="UP000676386">
    <property type="component" value="Unassembled WGS sequence"/>
</dbReference>
<proteinExistence type="predicted"/>
<keyword evidence="2" id="KW-1185">Reference proteome</keyword>
<comment type="caution">
    <text evidence="1">The sequence shown here is derived from an EMBL/GenBank/DDBJ whole genome shotgun (WGS) entry which is preliminary data.</text>
</comment>
<sequence length="106" mass="12134">MPKDDAVLVCIFRQHRRHRLAAFALVMFRQRLHLLYGSYIKEPCYICRGRSEDFFLQHGHNLPQGIFIVLYIIAVAACTDNIMPGDQLFFYFITGPGRAGNKVAAC</sequence>
<gene>
    <name evidence="1" type="ORF">KE626_16955</name>
</gene>